<evidence type="ECO:0000256" key="2">
    <source>
        <dbReference type="ARBA" id="ARBA00022801"/>
    </source>
</evidence>
<dbReference type="InterPro" id="IPR002772">
    <property type="entry name" value="Glyco_hydro_3_C"/>
</dbReference>
<dbReference type="Pfam" id="PF00933">
    <property type="entry name" value="Glyco_hydro_3"/>
    <property type="match status" value="1"/>
</dbReference>
<dbReference type="InterPro" id="IPR036962">
    <property type="entry name" value="Glyco_hydro_3_N_sf"/>
</dbReference>
<dbReference type="Gene3D" id="3.20.20.300">
    <property type="entry name" value="Glycoside hydrolase, family 3, N-terminal domain"/>
    <property type="match status" value="1"/>
</dbReference>
<gene>
    <name evidence="4" type="ORF">LFUMFP_320012</name>
</gene>
<dbReference type="GO" id="GO:0009251">
    <property type="term" value="P:glucan catabolic process"/>
    <property type="evidence" value="ECO:0007669"/>
    <property type="project" value="TreeGrafter"/>
</dbReference>
<evidence type="ECO:0000259" key="3">
    <source>
        <dbReference type="SMART" id="SM01217"/>
    </source>
</evidence>
<keyword evidence="5" id="KW-1185">Reference proteome</keyword>
<comment type="caution">
    <text evidence="4">The sequence shown here is derived from an EMBL/GenBank/DDBJ whole genome shotgun (WGS) entry which is preliminary data.</text>
</comment>
<dbReference type="SUPFAM" id="SSF51445">
    <property type="entry name" value="(Trans)glycosidases"/>
    <property type="match status" value="1"/>
</dbReference>
<dbReference type="InterPro" id="IPR017853">
    <property type="entry name" value="GH"/>
</dbReference>
<dbReference type="AlphaFoldDB" id="A0A2N9DWX7"/>
<dbReference type="Gene3D" id="2.60.40.10">
    <property type="entry name" value="Immunoglobulins"/>
    <property type="match status" value="1"/>
</dbReference>
<comment type="similarity">
    <text evidence="1">Belongs to the glycosyl hydrolase 3 family.</text>
</comment>
<dbReference type="SUPFAM" id="SSF52279">
    <property type="entry name" value="Beta-D-glucan exohydrolase, C-terminal domain"/>
    <property type="match status" value="1"/>
</dbReference>
<reference evidence="4" key="1">
    <citation type="submission" date="2018-01" db="EMBL/GenBank/DDBJ databases">
        <authorList>
            <person name="Chaillou S."/>
        </authorList>
    </citation>
    <scope>NUCLEOTIDE SEQUENCE [LARGE SCALE GENOMIC DNA]</scope>
    <source>
        <strain evidence="4">MFPC41A2801</strain>
    </source>
</reference>
<name>A0A2N9DWX7_9LACO</name>
<keyword evidence="2 4" id="KW-0378">Hydrolase</keyword>
<dbReference type="EMBL" id="OGVC01000026">
    <property type="protein sequence ID" value="SPC39180.1"/>
    <property type="molecule type" value="Genomic_DNA"/>
</dbReference>
<dbReference type="Pfam" id="PF14310">
    <property type="entry name" value="Fn3-like"/>
    <property type="match status" value="1"/>
</dbReference>
<dbReference type="InterPro" id="IPR001764">
    <property type="entry name" value="Glyco_hydro_3_N"/>
</dbReference>
<dbReference type="PANTHER" id="PTHR42715">
    <property type="entry name" value="BETA-GLUCOSIDASE"/>
    <property type="match status" value="1"/>
</dbReference>
<dbReference type="Pfam" id="PF01915">
    <property type="entry name" value="Glyco_hydro_3_C"/>
    <property type="match status" value="1"/>
</dbReference>
<dbReference type="InterPro" id="IPR036881">
    <property type="entry name" value="Glyco_hydro_3_C_sf"/>
</dbReference>
<dbReference type="RefSeq" id="WP_233210637.1">
    <property type="nucleotide sequence ID" value="NZ_LT984417.1"/>
</dbReference>
<dbReference type="InterPro" id="IPR026891">
    <property type="entry name" value="Fn3-like"/>
</dbReference>
<dbReference type="SMART" id="SM01217">
    <property type="entry name" value="Fn3_like"/>
    <property type="match status" value="1"/>
</dbReference>
<feature type="domain" description="Fibronectin type III-like" evidence="3">
    <location>
        <begin position="606"/>
        <end position="676"/>
    </location>
</feature>
<dbReference type="GO" id="GO:0008422">
    <property type="term" value="F:beta-glucosidase activity"/>
    <property type="evidence" value="ECO:0007669"/>
    <property type="project" value="UniProtKB-EC"/>
</dbReference>
<dbReference type="PANTHER" id="PTHR42715:SF3">
    <property type="entry name" value="BETA-GLUCOSIDASE B-RELATED"/>
    <property type="match status" value="1"/>
</dbReference>
<evidence type="ECO:0000256" key="1">
    <source>
        <dbReference type="ARBA" id="ARBA00005336"/>
    </source>
</evidence>
<protein>
    <submittedName>
        <fullName evidence="4">Beta-glucosidase</fullName>
        <ecNumber evidence="4">3.2.1.21</ecNumber>
    </submittedName>
</protein>
<dbReference type="Gene3D" id="3.40.50.1700">
    <property type="entry name" value="Glycoside hydrolase family 3 C-terminal domain"/>
    <property type="match status" value="1"/>
</dbReference>
<dbReference type="InterPro" id="IPR013783">
    <property type="entry name" value="Ig-like_fold"/>
</dbReference>
<dbReference type="Proteomes" id="UP000238739">
    <property type="component" value="Unassembled WGS sequence"/>
</dbReference>
<dbReference type="EC" id="3.2.1.21" evidence="4"/>
<sequence length="688" mass="76102">MIDKAQRLSYTQQAYALLQKLSLTEKVFMMSGNKKAKELLAEMQANAEKHYNYRPYPAGGLPEKNIPAMNFVDGPRGVVCDTGQTTCFPVSMLRGASFDTELEEKIGHAIGLETKAYGGNTFAGVCINLPYNPGWGRSQETYGEESFHLGKMGSALVTGVQAEAVIACVKHYAFNSMECSRFKVAIKMDKRTEREVFLPHFKDCVDAGAGSIMSAYNAYQGVPCGHSDYLLNQVLKKEWDFDGFVMSDFFWGIRDTVAAANGGQDIEMCTTEWFGNKLVEAVRNGQVLEETIDQATLRILRTLLAFEAERSKVPADQTVVGSKKHRQLALQSAREGITLLKNKEQVLPLVANRIRKIVVFGHLADKELTGDQGSSAVRPAYVITPLQGIANAFPKAEVIQYDGQDLEYAKQLATKADATIFVVGYNYDDEGEFVSKSEETNYTGARGGDRVNGLGLHADEVQLIKAVGPVNQNSTVVLVGGNTIIMTEWEAKVSAILMAYYPGMEGGTALGEIIAGQVNPSGKIPYVIPYAEADLPQVNWQTDQQVYDYYHGYAKLEKEGVVPLRPYGYGLSYTTFDISMVTFFKTEDQVKAQAIIKNTGNREGTEVVQLYVGFTNSKIDRPVKLLRGFQRVSLAPGAEKTIEISCLIDKLKWFNPELNEWQLEQMTYEMYLGTSAAKQDLMVGEITL</sequence>
<proteinExistence type="inferred from homology"/>
<evidence type="ECO:0000313" key="5">
    <source>
        <dbReference type="Proteomes" id="UP000238739"/>
    </source>
</evidence>
<accession>A0A2N9DWX7</accession>
<organism evidence="4 5">
    <name type="scientific">Latilactobacillus fuchuensis</name>
    <dbReference type="NCBI Taxonomy" id="164393"/>
    <lineage>
        <taxon>Bacteria</taxon>
        <taxon>Bacillati</taxon>
        <taxon>Bacillota</taxon>
        <taxon>Bacilli</taxon>
        <taxon>Lactobacillales</taxon>
        <taxon>Lactobacillaceae</taxon>
        <taxon>Latilactobacillus</taxon>
    </lineage>
</organism>
<dbReference type="PRINTS" id="PR00133">
    <property type="entry name" value="GLHYDRLASE3"/>
</dbReference>
<evidence type="ECO:0000313" key="4">
    <source>
        <dbReference type="EMBL" id="SPC39180.1"/>
    </source>
</evidence>
<keyword evidence="4" id="KW-0326">Glycosidase</keyword>
<dbReference type="InterPro" id="IPR050288">
    <property type="entry name" value="Cellulose_deg_GH3"/>
</dbReference>